<feature type="chain" id="PRO_5044826264" description="1,3-beta-glucanosyltransferase" evidence="1">
    <location>
        <begin position="18"/>
        <end position="496"/>
    </location>
</feature>
<dbReference type="PANTHER" id="PTHR38360:SF1">
    <property type="entry name" value="F12P19.7"/>
    <property type="match status" value="1"/>
</dbReference>
<gene>
    <name evidence="2" type="ORF">ACHAXA_005805</name>
</gene>
<evidence type="ECO:0000313" key="2">
    <source>
        <dbReference type="EMBL" id="KAL3809589.1"/>
    </source>
</evidence>
<name>A0ABD3R987_9STRA</name>
<dbReference type="AlphaFoldDB" id="A0ABD3R987"/>
<comment type="caution">
    <text evidence="2">The sequence shown here is derived from an EMBL/GenBank/DDBJ whole genome shotgun (WGS) entry which is preliminary data.</text>
</comment>
<keyword evidence="1" id="KW-0732">Signal</keyword>
<reference evidence="2 3" key="1">
    <citation type="submission" date="2024-10" db="EMBL/GenBank/DDBJ databases">
        <title>Updated reference genomes for cyclostephanoid diatoms.</title>
        <authorList>
            <person name="Roberts W.R."/>
            <person name="Alverson A.J."/>
        </authorList>
    </citation>
    <scope>NUCLEOTIDE SEQUENCE [LARGE SCALE GENOMIC DNA]</scope>
    <source>
        <strain evidence="2 3">AJA228-03</strain>
    </source>
</reference>
<proteinExistence type="predicted"/>
<feature type="signal peptide" evidence="1">
    <location>
        <begin position="1"/>
        <end position="17"/>
    </location>
</feature>
<dbReference type="EMBL" id="JALLPB020000395">
    <property type="protein sequence ID" value="KAL3809589.1"/>
    <property type="molecule type" value="Genomic_DNA"/>
</dbReference>
<sequence length="496" mass="54277">MKLSFAVVALLPHLAASSTVLETNPNGCIDPSEYDDGTDFFPQKFVPDETTDYLSVSYHNTYKIVTNLYSDKSYLLYQCGTEPPTDEVSSGKYHVVLPVPHVGGLAITETAQIPPLEILARRSEILAYIGDPKLVSSPCLQYLMNDDDDADNSSASVETIYYPDDPYNQTLIDVGTFEFLERNPNAIVLEGLFGNVDGDRHVSDTQTQERTAVATFDWLGMYAALFNLEGMANDIIAETKSRYECAARNAASLTSDVAEDEKPRILWAEYFDGIGWSIADCPTWDAAYYCEYAHQCGASIVSRPEGMGFNESYGGEEVYWYLTDDEFLQLGKDAETWIYPSPTFSDVYDQKSEILDQFVSVEKGQVYDTQGEGPFGWHEQRLAEYDVVALDLCSIVGTVNPTNVHNRRWFRNYFTEPIGSPGTCDVDSIDMPYVPAKGMCTPIAMTTTTTTGGGVGSGGTSAEAEGVAQGTSAAGNLAMMSVQAVAVAWIASALLA</sequence>
<dbReference type="PANTHER" id="PTHR38360">
    <property type="entry name" value="OS03G0120000 PROTEIN"/>
    <property type="match status" value="1"/>
</dbReference>
<evidence type="ECO:0008006" key="4">
    <source>
        <dbReference type="Google" id="ProtNLM"/>
    </source>
</evidence>
<dbReference type="Proteomes" id="UP001530377">
    <property type="component" value="Unassembled WGS sequence"/>
</dbReference>
<organism evidence="2 3">
    <name type="scientific">Cyclostephanos tholiformis</name>
    <dbReference type="NCBI Taxonomy" id="382380"/>
    <lineage>
        <taxon>Eukaryota</taxon>
        <taxon>Sar</taxon>
        <taxon>Stramenopiles</taxon>
        <taxon>Ochrophyta</taxon>
        <taxon>Bacillariophyta</taxon>
        <taxon>Coscinodiscophyceae</taxon>
        <taxon>Thalassiosirophycidae</taxon>
        <taxon>Stephanodiscales</taxon>
        <taxon>Stephanodiscaceae</taxon>
        <taxon>Cyclostephanos</taxon>
    </lineage>
</organism>
<evidence type="ECO:0000256" key="1">
    <source>
        <dbReference type="SAM" id="SignalP"/>
    </source>
</evidence>
<protein>
    <recommendedName>
        <fullName evidence="4">1,3-beta-glucanosyltransferase</fullName>
    </recommendedName>
</protein>
<accession>A0ABD3R987</accession>
<evidence type="ECO:0000313" key="3">
    <source>
        <dbReference type="Proteomes" id="UP001530377"/>
    </source>
</evidence>
<keyword evidence="3" id="KW-1185">Reference proteome</keyword>